<dbReference type="PIRSF" id="PIRSF000398">
    <property type="entry name" value="M_m6A_EcoRV"/>
    <property type="match status" value="1"/>
</dbReference>
<gene>
    <name evidence="8" type="ORF">OM074_14620</name>
</gene>
<proteinExistence type="inferred from homology"/>
<dbReference type="PRINTS" id="PR00505">
    <property type="entry name" value="D12N6MTFRASE"/>
</dbReference>
<dbReference type="PROSITE" id="PS00092">
    <property type="entry name" value="N6_MTASE"/>
    <property type="match status" value="1"/>
</dbReference>
<protein>
    <recommendedName>
        <fullName evidence="2 7">Site-specific DNA-methyltransferase (adenine-specific)</fullName>
        <ecNumber evidence="2 7">2.1.1.72</ecNumber>
    </recommendedName>
</protein>
<dbReference type="EMBL" id="JAPDPI010000031">
    <property type="protein sequence ID" value="MCW3806868.1"/>
    <property type="molecule type" value="Genomic_DNA"/>
</dbReference>
<dbReference type="PANTHER" id="PTHR30481">
    <property type="entry name" value="DNA ADENINE METHYLASE"/>
    <property type="match status" value="1"/>
</dbReference>
<evidence type="ECO:0000313" key="8">
    <source>
        <dbReference type="EMBL" id="MCW3806868.1"/>
    </source>
</evidence>
<dbReference type="InterPro" id="IPR023095">
    <property type="entry name" value="Ade_MeTrfase_dom_2"/>
</dbReference>
<dbReference type="Proteomes" id="UP001207408">
    <property type="component" value="Unassembled WGS sequence"/>
</dbReference>
<dbReference type="InterPro" id="IPR002052">
    <property type="entry name" value="DNA_methylase_N6_adenine_CS"/>
</dbReference>
<evidence type="ECO:0000256" key="7">
    <source>
        <dbReference type="RuleBase" id="RU361257"/>
    </source>
</evidence>
<dbReference type="EC" id="2.1.1.72" evidence="2 7"/>
<evidence type="ECO:0000256" key="2">
    <source>
        <dbReference type="ARBA" id="ARBA00011900"/>
    </source>
</evidence>
<keyword evidence="4 7" id="KW-0808">Transferase</keyword>
<comment type="catalytic activity">
    <reaction evidence="6 7">
        <text>a 2'-deoxyadenosine in DNA + S-adenosyl-L-methionine = an N(6)-methyl-2'-deoxyadenosine in DNA + S-adenosyl-L-homocysteine + H(+)</text>
        <dbReference type="Rhea" id="RHEA:15197"/>
        <dbReference type="Rhea" id="RHEA-COMP:12418"/>
        <dbReference type="Rhea" id="RHEA-COMP:12419"/>
        <dbReference type="ChEBI" id="CHEBI:15378"/>
        <dbReference type="ChEBI" id="CHEBI:57856"/>
        <dbReference type="ChEBI" id="CHEBI:59789"/>
        <dbReference type="ChEBI" id="CHEBI:90615"/>
        <dbReference type="ChEBI" id="CHEBI:90616"/>
        <dbReference type="EC" id="2.1.1.72"/>
    </reaction>
</comment>
<organism evidence="8 9">
    <name type="scientific">Plebeiibacterium marinum</name>
    <dbReference type="NCBI Taxonomy" id="2992111"/>
    <lineage>
        <taxon>Bacteria</taxon>
        <taxon>Pseudomonadati</taxon>
        <taxon>Bacteroidota</taxon>
        <taxon>Bacteroidia</taxon>
        <taxon>Marinilabiliales</taxon>
        <taxon>Marinilabiliaceae</taxon>
        <taxon>Plebeiibacterium</taxon>
    </lineage>
</organism>
<dbReference type="RefSeq" id="WP_301200723.1">
    <property type="nucleotide sequence ID" value="NZ_JAPDPI010000031.1"/>
</dbReference>
<dbReference type="GO" id="GO:0032259">
    <property type="term" value="P:methylation"/>
    <property type="evidence" value="ECO:0007669"/>
    <property type="project" value="UniProtKB-KW"/>
</dbReference>
<keyword evidence="3 7" id="KW-0489">Methyltransferase</keyword>
<dbReference type="InterPro" id="IPR012263">
    <property type="entry name" value="M_m6A_EcoRV"/>
</dbReference>
<dbReference type="InterPro" id="IPR029063">
    <property type="entry name" value="SAM-dependent_MTases_sf"/>
</dbReference>
<keyword evidence="5 7" id="KW-0949">S-adenosyl-L-methionine</keyword>
<comment type="similarity">
    <text evidence="1 7">Belongs to the N(4)/N(6)-methyltransferase family.</text>
</comment>
<dbReference type="AlphaFoldDB" id="A0AAE3MF78"/>
<dbReference type="Gene3D" id="1.10.1020.10">
    <property type="entry name" value="Adenine-specific Methyltransferase, Domain 2"/>
    <property type="match status" value="1"/>
</dbReference>
<reference evidence="8" key="1">
    <citation type="submission" date="2022-10" db="EMBL/GenBank/DDBJ databases">
        <authorList>
            <person name="Yu W.X."/>
        </authorList>
    </citation>
    <scope>NUCLEOTIDE SEQUENCE</scope>
    <source>
        <strain evidence="8">D04</strain>
    </source>
</reference>
<sequence length="327" mass="38186">MRIFVPPIKSQGIKTKLVEWISANAKEMEYDRWIEPFMGTGVVAFNVRPKKALLCDSNPHLINFYNSLKSKEITSGIVKHHLITEGDKLLKSEGEYYYELRKRFNEEGNPLDFLFLSRSCFNGMMRFNKKGGFNVPFCKKPNRFAQALVTKITNQVENISQIIQNGDYTFKNQDFKVTLEEINSNDLVYSDPPYIGRHVDYFDSWTEEEEIELRNGLVNSRSNFLLSTWLSNKYRINDYVFDVWKECYISTKEHFYHVGGKETNRNAVYEALLSNIKLDGSVENSEMKARIKSNESQLTTKNKDYEVPKQLSLLLEQEQKQLIMAQK</sequence>
<evidence type="ECO:0000256" key="3">
    <source>
        <dbReference type="ARBA" id="ARBA00022603"/>
    </source>
</evidence>
<accession>A0AAE3MF78</accession>
<dbReference type="GO" id="GO:0043565">
    <property type="term" value="F:sequence-specific DNA binding"/>
    <property type="evidence" value="ECO:0007669"/>
    <property type="project" value="TreeGrafter"/>
</dbReference>
<dbReference type="SUPFAM" id="SSF53335">
    <property type="entry name" value="S-adenosyl-L-methionine-dependent methyltransferases"/>
    <property type="match status" value="1"/>
</dbReference>
<keyword evidence="9" id="KW-1185">Reference proteome</keyword>
<comment type="caution">
    <text evidence="8">The sequence shown here is derived from an EMBL/GenBank/DDBJ whole genome shotgun (WGS) entry which is preliminary data.</text>
</comment>
<evidence type="ECO:0000313" key="9">
    <source>
        <dbReference type="Proteomes" id="UP001207408"/>
    </source>
</evidence>
<dbReference type="GO" id="GO:0009007">
    <property type="term" value="F:site-specific DNA-methyltransferase (adenine-specific) activity"/>
    <property type="evidence" value="ECO:0007669"/>
    <property type="project" value="UniProtKB-UniRule"/>
</dbReference>
<dbReference type="PANTHER" id="PTHR30481:SF3">
    <property type="entry name" value="DNA ADENINE METHYLASE"/>
    <property type="match status" value="1"/>
</dbReference>
<dbReference type="GO" id="GO:1904047">
    <property type="term" value="F:S-adenosyl-L-methionine binding"/>
    <property type="evidence" value="ECO:0007669"/>
    <property type="project" value="TreeGrafter"/>
</dbReference>
<dbReference type="GO" id="GO:0009307">
    <property type="term" value="P:DNA restriction-modification system"/>
    <property type="evidence" value="ECO:0007669"/>
    <property type="project" value="InterPro"/>
</dbReference>
<dbReference type="InterPro" id="IPR012327">
    <property type="entry name" value="MeTrfase_D12"/>
</dbReference>
<evidence type="ECO:0000256" key="5">
    <source>
        <dbReference type="ARBA" id="ARBA00022691"/>
    </source>
</evidence>
<dbReference type="GO" id="GO:0006298">
    <property type="term" value="P:mismatch repair"/>
    <property type="evidence" value="ECO:0007669"/>
    <property type="project" value="TreeGrafter"/>
</dbReference>
<name>A0AAE3MF78_9BACT</name>
<dbReference type="Gene3D" id="3.40.50.150">
    <property type="entry name" value="Vaccinia Virus protein VP39"/>
    <property type="match status" value="1"/>
</dbReference>
<evidence type="ECO:0000256" key="6">
    <source>
        <dbReference type="ARBA" id="ARBA00047942"/>
    </source>
</evidence>
<evidence type="ECO:0000256" key="1">
    <source>
        <dbReference type="ARBA" id="ARBA00006594"/>
    </source>
</evidence>
<dbReference type="NCBIfam" id="TIGR00571">
    <property type="entry name" value="dam"/>
    <property type="match status" value="1"/>
</dbReference>
<dbReference type="Pfam" id="PF02086">
    <property type="entry name" value="MethyltransfD12"/>
    <property type="match status" value="1"/>
</dbReference>
<evidence type="ECO:0000256" key="4">
    <source>
        <dbReference type="ARBA" id="ARBA00022679"/>
    </source>
</evidence>